<keyword evidence="5 6" id="KW-0535">Nitrogen fixation</keyword>
<sequence length="451" mass="49021">MSLPKLAELFEEPSCEHNAKKEKAGCPKPTPGKVGGGCTFDGAYSSLVPIADAAHIVHGPIGCLGNAWNNRGSLSSGPLLYRQAFTTRFLNNDVVFGGEKKLYNAIKEIIAQYAPPAVFVYQTCVTAMIGDDLGALSKALEQKTGVPVIPVQAPGFTGNKNLGNRLAGEAVLKKVIGTQEPKTEYPFNINLIGEFNIAGEFWYVAPLLDQMGVRLICSLSGDARYHQVAMMHKANLNMMVCSRALLNVARSMEEKYGIPWFEGSFYGAQNTTEALLTIAKFFKNPELLERTETMIAQEMASIEPELSAIKERLKGKKVLLYTGGVKSWSLVGALQELGMGVVATGAKKSTEEDKQRIRELMGENAVLIDDGSPGNLLKLYHEKGASCLMAGGRNQYTAVKGRIPFVHVNQERDAAFAGYKGFLDLARQLDKAIHSPAFALSKLPFTLRPLS</sequence>
<reference evidence="8 9" key="1">
    <citation type="journal article" date="2016" name="Nat. Commun.">
        <title>Thousands of microbial genomes shed light on interconnected biogeochemical processes in an aquifer system.</title>
        <authorList>
            <person name="Anantharaman K."/>
            <person name="Brown C.T."/>
            <person name="Hug L.A."/>
            <person name="Sharon I."/>
            <person name="Castelle C.J."/>
            <person name="Probst A.J."/>
            <person name="Thomas B.C."/>
            <person name="Singh A."/>
            <person name="Wilkins M.J."/>
            <person name="Karaoz U."/>
            <person name="Brodie E.L."/>
            <person name="Williams K.H."/>
            <person name="Hubbard S.S."/>
            <person name="Banfield J.F."/>
        </authorList>
    </citation>
    <scope>NUCLEOTIDE SEQUENCE [LARGE SCALE GENOMIC DNA]</scope>
</reference>
<dbReference type="PANTHER" id="PTHR42956:SF1">
    <property type="entry name" value="NITROGENASE IRON-MOLYBDENUM COFACTOR BIOSYNTHESIS PROTEIN NIFE"/>
    <property type="match status" value="1"/>
</dbReference>
<dbReference type="InterPro" id="IPR000510">
    <property type="entry name" value="Nase/OxRdtase_comp1"/>
</dbReference>
<gene>
    <name evidence="8" type="ORF">A2557_11005</name>
</gene>
<dbReference type="Gene3D" id="3.40.50.1980">
    <property type="entry name" value="Nitrogenase molybdenum iron protein domain"/>
    <property type="match status" value="1"/>
</dbReference>
<dbReference type="GO" id="GO:0065003">
    <property type="term" value="P:protein-containing complex assembly"/>
    <property type="evidence" value="ECO:0007669"/>
    <property type="project" value="InterPro"/>
</dbReference>
<dbReference type="NCBIfam" id="TIGR01283">
    <property type="entry name" value="nifE"/>
    <property type="match status" value="1"/>
</dbReference>
<feature type="domain" description="Nitrogenase/oxidoreductase component 1" evidence="7">
    <location>
        <begin position="38"/>
        <end position="433"/>
    </location>
</feature>
<dbReference type="PANTHER" id="PTHR42956">
    <property type="entry name" value="NITROGENASE IRON-MOLYBDENUM COFACTOR BIOSYNTHESIS PROTEIN NIFE"/>
    <property type="match status" value="1"/>
</dbReference>
<evidence type="ECO:0000313" key="9">
    <source>
        <dbReference type="Proteomes" id="UP000177583"/>
    </source>
</evidence>
<dbReference type="PROSITE" id="PS00090">
    <property type="entry name" value="NITROGENASE_1_2"/>
    <property type="match status" value="1"/>
</dbReference>
<protein>
    <recommendedName>
        <fullName evidence="4">Nitrogenase iron-molybdenum cofactor biosynthesis protein NifE</fullName>
    </recommendedName>
</protein>
<dbReference type="GO" id="GO:0016163">
    <property type="term" value="F:nitrogenase activity"/>
    <property type="evidence" value="ECO:0007669"/>
    <property type="project" value="InterPro"/>
</dbReference>
<dbReference type="InterPro" id="IPR049939">
    <property type="entry name" value="NifE-like"/>
</dbReference>
<evidence type="ECO:0000256" key="3">
    <source>
        <dbReference type="ARBA" id="ARBA00011002"/>
    </source>
</evidence>
<evidence type="ECO:0000256" key="6">
    <source>
        <dbReference type="RuleBase" id="RU004021"/>
    </source>
</evidence>
<comment type="similarity">
    <text evidence="3 6">Belongs to the NifD/NifK/NifE/NifN family.</text>
</comment>
<name>A0A1F6H1U9_9PROT</name>
<evidence type="ECO:0000256" key="4">
    <source>
        <dbReference type="ARBA" id="ARBA00013280"/>
    </source>
</evidence>
<dbReference type="Proteomes" id="UP000177583">
    <property type="component" value="Unassembled WGS sequence"/>
</dbReference>
<proteinExistence type="inferred from homology"/>
<evidence type="ECO:0000259" key="7">
    <source>
        <dbReference type="Pfam" id="PF00148"/>
    </source>
</evidence>
<dbReference type="UniPathway" id="UPA00782"/>
<dbReference type="SUPFAM" id="SSF53807">
    <property type="entry name" value="Helical backbone' metal receptor"/>
    <property type="match status" value="1"/>
</dbReference>
<dbReference type="AlphaFoldDB" id="A0A1F6H1U9"/>
<dbReference type="Gene3D" id="3.40.50.12380">
    <property type="entry name" value="Nitrogenase MoFe cofactor biosynthesis protein NifE, C-terminal"/>
    <property type="match status" value="1"/>
</dbReference>
<evidence type="ECO:0000256" key="1">
    <source>
        <dbReference type="ARBA" id="ARBA00003171"/>
    </source>
</evidence>
<evidence type="ECO:0000313" key="8">
    <source>
        <dbReference type="EMBL" id="OGH04368.1"/>
    </source>
</evidence>
<dbReference type="EMBL" id="MFNF01000004">
    <property type="protein sequence ID" value="OGH04368.1"/>
    <property type="molecule type" value="Genomic_DNA"/>
</dbReference>
<dbReference type="InterPro" id="IPR000318">
    <property type="entry name" value="Nase_comp1_CS"/>
</dbReference>
<comment type="caution">
    <text evidence="8">The sequence shown here is derived from an EMBL/GenBank/DDBJ whole genome shotgun (WGS) entry which is preliminary data.</text>
</comment>
<dbReference type="PROSITE" id="PS00699">
    <property type="entry name" value="NITROGENASE_1_1"/>
    <property type="match status" value="1"/>
</dbReference>
<organism evidence="8 9">
    <name type="scientific">Candidatus Lambdaproteobacteria bacterium RIFOXYD2_FULL_56_26</name>
    <dbReference type="NCBI Taxonomy" id="1817773"/>
    <lineage>
        <taxon>Bacteria</taxon>
        <taxon>Pseudomonadati</taxon>
        <taxon>Pseudomonadota</taxon>
        <taxon>Candidatus Lambdaproteobacteria</taxon>
    </lineage>
</organism>
<accession>A0A1F6H1U9</accession>
<evidence type="ECO:0000256" key="2">
    <source>
        <dbReference type="ARBA" id="ARBA00005155"/>
    </source>
</evidence>
<comment type="function">
    <text evidence="1">This protein may play a role in the biosynthesis of the prosthetic group of nitrogenase (FeMo cofactor).</text>
</comment>
<comment type="pathway">
    <text evidence="2">Cofactor biosynthesis; Fe-Mo cofactor biosynthesis.</text>
</comment>
<dbReference type="InterPro" id="IPR005973">
    <property type="entry name" value="NifE"/>
</dbReference>
<evidence type="ECO:0000256" key="5">
    <source>
        <dbReference type="ARBA" id="ARBA00023231"/>
    </source>
</evidence>
<dbReference type="Pfam" id="PF00148">
    <property type="entry name" value="Oxidored_nitro"/>
    <property type="match status" value="1"/>
</dbReference>